<dbReference type="InterPro" id="IPR006638">
    <property type="entry name" value="Elp3/MiaA/NifB-like_rSAM"/>
</dbReference>
<evidence type="ECO:0000256" key="10">
    <source>
        <dbReference type="ARBA" id="ARBA00023150"/>
    </source>
</evidence>
<dbReference type="SFLD" id="SFLDG01067">
    <property type="entry name" value="SPASM/twitch_domain_containing"/>
    <property type="match status" value="1"/>
</dbReference>
<keyword evidence="3" id="KW-0004">4Fe-4S</keyword>
<protein>
    <recommendedName>
        <fullName evidence="2">GTP 3',8-cyclase</fullName>
        <ecNumber evidence="2">4.1.99.22</ecNumber>
    </recommendedName>
</protein>
<evidence type="ECO:0000256" key="1">
    <source>
        <dbReference type="ARBA" id="ARBA00001966"/>
    </source>
</evidence>
<keyword evidence="8" id="KW-0411">Iron-sulfur</keyword>
<evidence type="ECO:0000256" key="12">
    <source>
        <dbReference type="ARBA" id="ARBA00048697"/>
    </source>
</evidence>
<keyword evidence="10" id="KW-0501">Molybdenum cofactor biosynthesis</keyword>
<dbReference type="CDD" id="cd01335">
    <property type="entry name" value="Radical_SAM"/>
    <property type="match status" value="1"/>
</dbReference>
<dbReference type="SFLD" id="SFLDG01386">
    <property type="entry name" value="main_SPASM_domain-containing"/>
    <property type="match status" value="1"/>
</dbReference>
<dbReference type="InterPro" id="IPR050105">
    <property type="entry name" value="MoCo_biosynth_MoaA/MoaC"/>
</dbReference>
<dbReference type="PROSITE" id="PS51918">
    <property type="entry name" value="RADICAL_SAM"/>
    <property type="match status" value="1"/>
</dbReference>
<dbReference type="PANTHER" id="PTHR22960:SF0">
    <property type="entry name" value="MOLYBDENUM COFACTOR BIOSYNTHESIS PROTEIN 1"/>
    <property type="match status" value="1"/>
</dbReference>
<dbReference type="GO" id="GO:0006777">
    <property type="term" value="P:Mo-molybdopterin cofactor biosynthetic process"/>
    <property type="evidence" value="ECO:0007669"/>
    <property type="project" value="UniProtKB-KW"/>
</dbReference>
<dbReference type="InterPro" id="IPR010505">
    <property type="entry name" value="MoaA_twitch"/>
</dbReference>
<dbReference type="GO" id="GO:0061798">
    <property type="term" value="F:GTP 3',8'-cyclase activity"/>
    <property type="evidence" value="ECO:0007669"/>
    <property type="project" value="UniProtKB-EC"/>
</dbReference>
<dbReference type="GO" id="GO:0005525">
    <property type="term" value="F:GTP binding"/>
    <property type="evidence" value="ECO:0007669"/>
    <property type="project" value="UniProtKB-KW"/>
</dbReference>
<dbReference type="SFLD" id="SFLDG01383">
    <property type="entry name" value="cyclic_pyranopterin_phosphate"/>
    <property type="match status" value="1"/>
</dbReference>
<dbReference type="SMART" id="SM00729">
    <property type="entry name" value="Elp3"/>
    <property type="match status" value="1"/>
</dbReference>
<dbReference type="NCBIfam" id="TIGR02666">
    <property type="entry name" value="moaA"/>
    <property type="match status" value="1"/>
</dbReference>
<dbReference type="UniPathway" id="UPA00344"/>
<dbReference type="GO" id="GO:0051539">
    <property type="term" value="F:4 iron, 4 sulfur cluster binding"/>
    <property type="evidence" value="ECO:0007669"/>
    <property type="project" value="UniProtKB-KW"/>
</dbReference>
<dbReference type="SUPFAM" id="SSF102114">
    <property type="entry name" value="Radical SAM enzymes"/>
    <property type="match status" value="1"/>
</dbReference>
<keyword evidence="7" id="KW-0408">Iron</keyword>
<dbReference type="GO" id="GO:0061799">
    <property type="term" value="F:cyclic pyranopterin monophosphate synthase activity"/>
    <property type="evidence" value="ECO:0007669"/>
    <property type="project" value="TreeGrafter"/>
</dbReference>
<dbReference type="Pfam" id="PF04055">
    <property type="entry name" value="Radical_SAM"/>
    <property type="match status" value="1"/>
</dbReference>
<dbReference type="InterPro" id="IPR013785">
    <property type="entry name" value="Aldolase_TIM"/>
</dbReference>
<evidence type="ECO:0000256" key="3">
    <source>
        <dbReference type="ARBA" id="ARBA00022485"/>
    </source>
</evidence>
<dbReference type="SFLD" id="SFLDS00029">
    <property type="entry name" value="Radical_SAM"/>
    <property type="match status" value="1"/>
</dbReference>
<gene>
    <name evidence="14" type="ORF">ASZ90_018132</name>
</gene>
<comment type="cofactor">
    <cofactor evidence="1">
        <name>[4Fe-4S] cluster</name>
        <dbReference type="ChEBI" id="CHEBI:49883"/>
    </cofactor>
</comment>
<dbReference type="PROSITE" id="PS01305">
    <property type="entry name" value="MOAA_NIFB_PQQE"/>
    <property type="match status" value="1"/>
</dbReference>
<dbReference type="NCBIfam" id="NF001199">
    <property type="entry name" value="PRK00164.2-1"/>
    <property type="match status" value="1"/>
</dbReference>
<evidence type="ECO:0000256" key="5">
    <source>
        <dbReference type="ARBA" id="ARBA00022723"/>
    </source>
</evidence>
<evidence type="ECO:0000256" key="8">
    <source>
        <dbReference type="ARBA" id="ARBA00023014"/>
    </source>
</evidence>
<reference evidence="14" key="1">
    <citation type="journal article" date="2015" name="Proc. Natl. Acad. Sci. U.S.A.">
        <title>Networks of energetic and metabolic interactions define dynamics in microbial communities.</title>
        <authorList>
            <person name="Embree M."/>
            <person name="Liu J.K."/>
            <person name="Al-Bassam M.M."/>
            <person name="Zengler K."/>
        </authorList>
    </citation>
    <scope>NUCLEOTIDE SEQUENCE</scope>
</reference>
<evidence type="ECO:0000313" key="14">
    <source>
        <dbReference type="EMBL" id="KUG04464.1"/>
    </source>
</evidence>
<dbReference type="InterPro" id="IPR040064">
    <property type="entry name" value="MoaA-like"/>
</dbReference>
<dbReference type="AlphaFoldDB" id="A0A0W8E772"/>
<dbReference type="InterPro" id="IPR058240">
    <property type="entry name" value="rSAM_sf"/>
</dbReference>
<feature type="domain" description="Radical SAM core" evidence="13">
    <location>
        <begin position="4"/>
        <end position="229"/>
    </location>
</feature>
<dbReference type="Pfam" id="PF06463">
    <property type="entry name" value="Mob_synth_C"/>
    <property type="match status" value="1"/>
</dbReference>
<evidence type="ECO:0000256" key="4">
    <source>
        <dbReference type="ARBA" id="ARBA00022691"/>
    </source>
</evidence>
<dbReference type="GO" id="GO:0046872">
    <property type="term" value="F:metal ion binding"/>
    <property type="evidence" value="ECO:0007669"/>
    <property type="project" value="UniProtKB-KW"/>
</dbReference>
<keyword evidence="5" id="KW-0479">Metal-binding</keyword>
<proteinExistence type="inferred from homology"/>
<dbReference type="PANTHER" id="PTHR22960">
    <property type="entry name" value="MOLYBDOPTERIN COFACTOR SYNTHESIS PROTEIN A"/>
    <property type="match status" value="1"/>
</dbReference>
<dbReference type="EC" id="4.1.99.22" evidence="2"/>
<accession>A0A0W8E772</accession>
<evidence type="ECO:0000256" key="2">
    <source>
        <dbReference type="ARBA" id="ARBA00012167"/>
    </source>
</evidence>
<comment type="caution">
    <text evidence="14">The sequence shown here is derived from an EMBL/GenBank/DDBJ whole genome shotgun (WGS) entry which is preliminary data.</text>
</comment>
<comment type="catalytic activity">
    <reaction evidence="12">
        <text>GTP + AH2 + S-adenosyl-L-methionine = (8S)-3',8-cyclo-7,8-dihydroguanosine 5'-triphosphate + 5'-deoxyadenosine + L-methionine + A + H(+)</text>
        <dbReference type="Rhea" id="RHEA:49576"/>
        <dbReference type="ChEBI" id="CHEBI:13193"/>
        <dbReference type="ChEBI" id="CHEBI:15378"/>
        <dbReference type="ChEBI" id="CHEBI:17319"/>
        <dbReference type="ChEBI" id="CHEBI:17499"/>
        <dbReference type="ChEBI" id="CHEBI:37565"/>
        <dbReference type="ChEBI" id="CHEBI:57844"/>
        <dbReference type="ChEBI" id="CHEBI:59789"/>
        <dbReference type="ChEBI" id="CHEBI:131766"/>
        <dbReference type="EC" id="4.1.99.22"/>
    </reaction>
</comment>
<evidence type="ECO:0000256" key="9">
    <source>
        <dbReference type="ARBA" id="ARBA00023134"/>
    </source>
</evidence>
<name>A0A0W8E772_9ZZZZ</name>
<dbReference type="InterPro" id="IPR000385">
    <property type="entry name" value="MoaA_NifB_PqqE_Fe-S-bd_CS"/>
</dbReference>
<dbReference type="InterPro" id="IPR007197">
    <property type="entry name" value="rSAM"/>
</dbReference>
<keyword evidence="4" id="KW-0949">S-adenosyl-L-methionine</keyword>
<evidence type="ECO:0000259" key="13">
    <source>
        <dbReference type="PROSITE" id="PS51918"/>
    </source>
</evidence>
<dbReference type="InterPro" id="IPR013483">
    <property type="entry name" value="MoaA"/>
</dbReference>
<dbReference type="HAMAP" id="MF_01225_B">
    <property type="entry name" value="MoaA_B"/>
    <property type="match status" value="1"/>
</dbReference>
<evidence type="ECO:0000256" key="6">
    <source>
        <dbReference type="ARBA" id="ARBA00022741"/>
    </source>
</evidence>
<organism evidence="14">
    <name type="scientific">hydrocarbon metagenome</name>
    <dbReference type="NCBI Taxonomy" id="938273"/>
    <lineage>
        <taxon>unclassified sequences</taxon>
        <taxon>metagenomes</taxon>
        <taxon>ecological metagenomes</taxon>
    </lineage>
</organism>
<keyword evidence="6" id="KW-0547">Nucleotide-binding</keyword>
<sequence>MQDSYGREINYLRVSIIDRCNLRCRYCMPEEGIQKIEHHKILSLEEIYRLIRISSGLGIKKVRLTGGEPLIRKNIVQLVSNIADLSGIDDLALTTNGILFSNMAKQLKNAGLKRVNFSMDTMVGEKFKYITRGGNLEKVSEAVFQALELGMEPVKINTVVIKGFNDSEILDFAALAYKYPLHIRFIEFMPVGDLLFWSQEKLIGVDEIKKKIEQEYELYEGSKIEGNGPAKYYHMQGGSGTIGFISPMSNHFCGSCNRIRMTADGSLRGCLYEKAEVNLKSALLGGASDQELEKLFIKTIINKAPHHKMNSGWGSENERKMYQIGG</sequence>
<dbReference type="CDD" id="cd21117">
    <property type="entry name" value="Twitch_MoaA"/>
    <property type="match status" value="1"/>
</dbReference>
<evidence type="ECO:0000256" key="7">
    <source>
        <dbReference type="ARBA" id="ARBA00023004"/>
    </source>
</evidence>
<keyword evidence="9" id="KW-0342">GTP-binding</keyword>
<dbReference type="EMBL" id="LNQE01001848">
    <property type="protein sequence ID" value="KUG04464.1"/>
    <property type="molecule type" value="Genomic_DNA"/>
</dbReference>
<evidence type="ECO:0000256" key="11">
    <source>
        <dbReference type="ARBA" id="ARBA00023239"/>
    </source>
</evidence>
<dbReference type="Gene3D" id="3.20.20.70">
    <property type="entry name" value="Aldolase class I"/>
    <property type="match status" value="1"/>
</dbReference>
<keyword evidence="11" id="KW-0456">Lyase</keyword>